<protein>
    <recommendedName>
        <fullName evidence="2">alpha-galactosidase</fullName>
        <ecNumber evidence="2">3.2.1.22</ecNumber>
    </recommendedName>
</protein>
<dbReference type="SUPFAM" id="SSF51445">
    <property type="entry name" value="(Trans)glycosidases"/>
    <property type="match status" value="1"/>
</dbReference>
<dbReference type="OrthoDB" id="2108802at2759"/>
<feature type="transmembrane region" description="Helical" evidence="4">
    <location>
        <begin position="28"/>
        <end position="49"/>
    </location>
</feature>
<reference evidence="7" key="1">
    <citation type="journal article" date="2014" name="Genome Announc.">
        <title>Genome sequence and annotation of Acremonium chrysogenum, producer of the beta-lactam antibiotic cephalosporin C.</title>
        <authorList>
            <person name="Terfehr D."/>
            <person name="Dahlmann T.A."/>
            <person name="Specht T."/>
            <person name="Zadra I."/>
            <person name="Kuernsteiner H."/>
            <person name="Kueck U."/>
        </authorList>
    </citation>
    <scope>NUCLEOTIDE SEQUENCE [LARGE SCALE GENOMIC DNA]</scope>
    <source>
        <strain evidence="7">ATCC 11550 / CBS 779.69 / DSM 880 / IAM 14645 / JCM 23072 / IMI 49137</strain>
    </source>
</reference>
<keyword evidence="7" id="KW-1185">Reference proteome</keyword>
<evidence type="ECO:0000256" key="4">
    <source>
        <dbReference type="SAM" id="Phobius"/>
    </source>
</evidence>
<evidence type="ECO:0000256" key="1">
    <source>
        <dbReference type="ARBA" id="ARBA00001255"/>
    </source>
</evidence>
<dbReference type="GO" id="GO:0004557">
    <property type="term" value="F:alpha-galactosidase activity"/>
    <property type="evidence" value="ECO:0007669"/>
    <property type="project" value="UniProtKB-EC"/>
</dbReference>
<feature type="compositionally biased region" description="Acidic residues" evidence="3">
    <location>
        <begin position="56"/>
        <end position="72"/>
    </location>
</feature>
<gene>
    <name evidence="6" type="ORF">ACRE_023420</name>
</gene>
<dbReference type="InterPro" id="IPR004352">
    <property type="entry name" value="GH114_TIM-barrel"/>
</dbReference>
<keyword evidence="4" id="KW-0812">Transmembrane</keyword>
<comment type="caution">
    <text evidence="6">The sequence shown here is derived from an EMBL/GenBank/DDBJ whole genome shotgun (WGS) entry which is preliminary data.</text>
</comment>
<evidence type="ECO:0000259" key="5">
    <source>
        <dbReference type="Pfam" id="PF03537"/>
    </source>
</evidence>
<accession>A0A086TBW5</accession>
<dbReference type="PANTHER" id="PTHR35273">
    <property type="entry name" value="ALPHA-1,4 POLYGALACTOSAMINIDASE, PUTATIVE (AFU_ORTHOLOGUE AFUA_3G07890)-RELATED"/>
    <property type="match status" value="1"/>
</dbReference>
<dbReference type="EC" id="3.2.1.22" evidence="2"/>
<evidence type="ECO:0000256" key="2">
    <source>
        <dbReference type="ARBA" id="ARBA00012755"/>
    </source>
</evidence>
<sequence>MLGLGKSQATVDAVESKPKRSWSLRRKLLVAVIAIVIVVALAVGLGVGLTRGRGDGDDDGDDDDGDAPDGDLPESGPDRESAWQPRVAESWQIVLREPIKVDSNLDDLEPDVDVYDLDLFDNDIETFKTLQDAGKKVICYFSAGSWEEFRQDQDEFDEDDLGKELDGWPGERWLNLSSSGVRDIMKRRIKIAWQKGCDAIDPDNVDGYQNDNGLGLTADDSVDFMRFLSEEAKSYKMAIGLKNAGDIIPDVIDVVDFSVNEQCIEYSECETFAAFIEADKPVFNIEYPDGAPRDISSKVTDEICSQAGKARGTEDFSIVIKKMDLDGWVEYCDGDTFSTALQD</sequence>
<dbReference type="PANTHER" id="PTHR35273:SF2">
    <property type="entry name" value="ALPHA-GALACTOSIDASE"/>
    <property type="match status" value="1"/>
</dbReference>
<dbReference type="STRING" id="857340.A0A086TBW5"/>
<dbReference type="InterPro" id="IPR013785">
    <property type="entry name" value="Aldolase_TIM"/>
</dbReference>
<organism evidence="6 7">
    <name type="scientific">Hapsidospora chrysogenum (strain ATCC 11550 / CBS 779.69 / DSM 880 / IAM 14645 / JCM 23072 / IMI 49137)</name>
    <name type="common">Acremonium chrysogenum</name>
    <dbReference type="NCBI Taxonomy" id="857340"/>
    <lineage>
        <taxon>Eukaryota</taxon>
        <taxon>Fungi</taxon>
        <taxon>Dikarya</taxon>
        <taxon>Ascomycota</taxon>
        <taxon>Pezizomycotina</taxon>
        <taxon>Sordariomycetes</taxon>
        <taxon>Hypocreomycetidae</taxon>
        <taxon>Hypocreales</taxon>
        <taxon>Bionectriaceae</taxon>
        <taxon>Hapsidospora</taxon>
    </lineage>
</organism>
<name>A0A086TBW5_HAPC1</name>
<evidence type="ECO:0000313" key="6">
    <source>
        <dbReference type="EMBL" id="KFH46847.1"/>
    </source>
</evidence>
<proteinExistence type="predicted"/>
<dbReference type="HOGENOM" id="CLU_051214_1_1_1"/>
<comment type="catalytic activity">
    <reaction evidence="1">
        <text>Hydrolysis of terminal, non-reducing alpha-D-galactose residues in alpha-D-galactosides, including galactose oligosaccharides, galactomannans and galactolipids.</text>
        <dbReference type="EC" id="3.2.1.22"/>
    </reaction>
</comment>
<feature type="domain" description="Glycoside-hydrolase family GH114 TIM-barrel" evidence="5">
    <location>
        <begin position="90"/>
        <end position="328"/>
    </location>
</feature>
<evidence type="ECO:0000256" key="3">
    <source>
        <dbReference type="SAM" id="MobiDB-lite"/>
    </source>
</evidence>
<keyword evidence="4" id="KW-1133">Transmembrane helix</keyword>
<feature type="region of interest" description="Disordered" evidence="3">
    <location>
        <begin position="52"/>
        <end position="85"/>
    </location>
</feature>
<evidence type="ECO:0000313" key="7">
    <source>
        <dbReference type="Proteomes" id="UP000029964"/>
    </source>
</evidence>
<dbReference type="Gene3D" id="3.20.20.70">
    <property type="entry name" value="Aldolase class I"/>
    <property type="match status" value="1"/>
</dbReference>
<dbReference type="Proteomes" id="UP000029964">
    <property type="component" value="Unassembled WGS sequence"/>
</dbReference>
<dbReference type="EMBL" id="JPKY01000015">
    <property type="protein sequence ID" value="KFH46847.1"/>
    <property type="molecule type" value="Genomic_DNA"/>
</dbReference>
<dbReference type="Pfam" id="PF03537">
    <property type="entry name" value="Glyco_hydro_114"/>
    <property type="match status" value="1"/>
</dbReference>
<dbReference type="AlphaFoldDB" id="A0A086TBW5"/>
<keyword evidence="4" id="KW-0472">Membrane</keyword>
<dbReference type="InterPro" id="IPR017853">
    <property type="entry name" value="GH"/>
</dbReference>